<evidence type="ECO:0000313" key="10">
    <source>
        <dbReference type="Proteomes" id="UP000176562"/>
    </source>
</evidence>
<reference evidence="9 10" key="1">
    <citation type="submission" date="2016-10" db="EMBL/GenBank/DDBJ databases">
        <title>Rhodobacter sp. LPB0142, isolated from sea water.</title>
        <authorList>
            <person name="Kim E."/>
            <person name="Yi H."/>
        </authorList>
    </citation>
    <scope>NUCLEOTIDE SEQUENCE [LARGE SCALE GENOMIC DNA]</scope>
    <source>
        <strain evidence="9 10">LPB0142</strain>
    </source>
</reference>
<feature type="transmembrane region" description="Helical" evidence="7">
    <location>
        <begin position="88"/>
        <end position="109"/>
    </location>
</feature>
<dbReference type="KEGG" id="rhp:LPB142_11225"/>
<evidence type="ECO:0000256" key="3">
    <source>
        <dbReference type="ARBA" id="ARBA00022475"/>
    </source>
</evidence>
<feature type="transmembrane region" description="Helical" evidence="7">
    <location>
        <begin position="50"/>
        <end position="68"/>
    </location>
</feature>
<evidence type="ECO:0000256" key="4">
    <source>
        <dbReference type="ARBA" id="ARBA00022692"/>
    </source>
</evidence>
<dbReference type="EMBL" id="CP017781">
    <property type="protein sequence ID" value="AOZ69821.1"/>
    <property type="molecule type" value="Genomic_DNA"/>
</dbReference>
<keyword evidence="7" id="KW-0997">Cell inner membrane</keyword>
<keyword evidence="4 7" id="KW-0812">Transmembrane</keyword>
<evidence type="ECO:0000259" key="8">
    <source>
        <dbReference type="Pfam" id="PF02308"/>
    </source>
</evidence>
<dbReference type="RefSeq" id="WP_068766590.1">
    <property type="nucleotide sequence ID" value="NZ_CP017781.1"/>
</dbReference>
<dbReference type="PANTHER" id="PTHR33778">
    <property type="entry name" value="PROTEIN MGTC"/>
    <property type="match status" value="1"/>
</dbReference>
<dbReference type="PRINTS" id="PR01837">
    <property type="entry name" value="MGTCSAPBPROT"/>
</dbReference>
<sequence length="194" mass="20031">MSFLDPLWSDLAASFTATPAPVATLRLVAAMVMGGLIGFEREWHHKPAGLRTHMLISVAAALFALLSFELLEISRQLGGAETGARNDILRLIGAVTSGVAFLAAGTIVVNAGRVKGLTTGAGMWLAGAVGLACGTGRIGLAGLAAGLTVVVLWLFRRLEDAVEHKAAREAAEEAAARAEAGLLARARHPGSEAE</sequence>
<evidence type="ECO:0000256" key="5">
    <source>
        <dbReference type="ARBA" id="ARBA00022989"/>
    </source>
</evidence>
<feature type="transmembrane region" description="Helical" evidence="7">
    <location>
        <begin position="138"/>
        <end position="155"/>
    </location>
</feature>
<feature type="domain" description="MgtC/SapB/SrpB/YhiD N-terminal" evidence="8">
    <location>
        <begin position="27"/>
        <end position="160"/>
    </location>
</feature>
<dbReference type="InterPro" id="IPR003416">
    <property type="entry name" value="MgtC/SapB/SrpB/YhiD_fam"/>
</dbReference>
<evidence type="ECO:0000256" key="7">
    <source>
        <dbReference type="RuleBase" id="RU365041"/>
    </source>
</evidence>
<evidence type="ECO:0000256" key="6">
    <source>
        <dbReference type="ARBA" id="ARBA00023136"/>
    </source>
</evidence>
<organism evidence="9 10">
    <name type="scientific">Rhodobacter xanthinilyticus</name>
    <dbReference type="NCBI Taxonomy" id="1850250"/>
    <lineage>
        <taxon>Bacteria</taxon>
        <taxon>Pseudomonadati</taxon>
        <taxon>Pseudomonadota</taxon>
        <taxon>Alphaproteobacteria</taxon>
        <taxon>Rhodobacterales</taxon>
        <taxon>Rhodobacter group</taxon>
        <taxon>Rhodobacter</taxon>
    </lineage>
</organism>
<keyword evidence="10" id="KW-1185">Reference proteome</keyword>
<evidence type="ECO:0000256" key="1">
    <source>
        <dbReference type="ARBA" id="ARBA00004651"/>
    </source>
</evidence>
<name>A0A1D9MD95_9RHOB</name>
<dbReference type="AlphaFoldDB" id="A0A1D9MD95"/>
<proteinExistence type="inferred from homology"/>
<dbReference type="STRING" id="1850250.LPB142_11225"/>
<keyword evidence="5 7" id="KW-1133">Transmembrane helix</keyword>
<evidence type="ECO:0000256" key="2">
    <source>
        <dbReference type="ARBA" id="ARBA00009298"/>
    </source>
</evidence>
<gene>
    <name evidence="9" type="ORF">LPB142_11225</name>
</gene>
<dbReference type="Proteomes" id="UP000176562">
    <property type="component" value="Chromosome"/>
</dbReference>
<dbReference type="PANTHER" id="PTHR33778:SF1">
    <property type="entry name" value="MAGNESIUM TRANSPORTER YHID-RELATED"/>
    <property type="match status" value="1"/>
</dbReference>
<keyword evidence="6 7" id="KW-0472">Membrane</keyword>
<accession>A0A1D9MD95</accession>
<dbReference type="Pfam" id="PF02308">
    <property type="entry name" value="MgtC"/>
    <property type="match status" value="1"/>
</dbReference>
<dbReference type="GO" id="GO:0005886">
    <property type="term" value="C:plasma membrane"/>
    <property type="evidence" value="ECO:0007669"/>
    <property type="project" value="UniProtKB-SubCell"/>
</dbReference>
<keyword evidence="3" id="KW-1003">Cell membrane</keyword>
<comment type="similarity">
    <text evidence="2 7">Belongs to the MgtC/SapB family.</text>
</comment>
<dbReference type="InterPro" id="IPR049177">
    <property type="entry name" value="MgtC_SapB_SrpB_YhiD_N"/>
</dbReference>
<protein>
    <recommendedName>
        <fullName evidence="7">Protein MgtC</fullName>
    </recommendedName>
</protein>
<evidence type="ECO:0000313" key="9">
    <source>
        <dbReference type="EMBL" id="AOZ69821.1"/>
    </source>
</evidence>
<comment type="subcellular location">
    <subcellularLocation>
        <location evidence="7">Cell inner membrane</location>
        <topology evidence="7">Multi-pass membrane protein</topology>
    </subcellularLocation>
    <subcellularLocation>
        <location evidence="1">Cell membrane</location>
        <topology evidence="1">Multi-pass membrane protein</topology>
    </subcellularLocation>
</comment>